<evidence type="ECO:0000313" key="2">
    <source>
        <dbReference type="EMBL" id="ONK62422.1"/>
    </source>
</evidence>
<dbReference type="AlphaFoldDB" id="A0A5P1E996"/>
<gene>
    <name evidence="2" type="ORF">A4U43_C07F3700</name>
</gene>
<name>A0A5P1E996_ASPOF</name>
<dbReference type="EMBL" id="CM007387">
    <property type="protein sequence ID" value="ONK62422.1"/>
    <property type="molecule type" value="Genomic_DNA"/>
</dbReference>
<organism evidence="2 3">
    <name type="scientific">Asparagus officinalis</name>
    <name type="common">Garden asparagus</name>
    <dbReference type="NCBI Taxonomy" id="4686"/>
    <lineage>
        <taxon>Eukaryota</taxon>
        <taxon>Viridiplantae</taxon>
        <taxon>Streptophyta</taxon>
        <taxon>Embryophyta</taxon>
        <taxon>Tracheophyta</taxon>
        <taxon>Spermatophyta</taxon>
        <taxon>Magnoliopsida</taxon>
        <taxon>Liliopsida</taxon>
        <taxon>Asparagales</taxon>
        <taxon>Asparagaceae</taxon>
        <taxon>Asparagoideae</taxon>
        <taxon>Asparagus</taxon>
    </lineage>
</organism>
<evidence type="ECO:0000256" key="1">
    <source>
        <dbReference type="SAM" id="MobiDB-lite"/>
    </source>
</evidence>
<feature type="region of interest" description="Disordered" evidence="1">
    <location>
        <begin position="31"/>
        <end position="56"/>
    </location>
</feature>
<evidence type="ECO:0000313" key="3">
    <source>
        <dbReference type="Proteomes" id="UP000243459"/>
    </source>
</evidence>
<dbReference type="OMA" id="WQGIINS"/>
<keyword evidence="3" id="KW-1185">Reference proteome</keyword>
<dbReference type="Gramene" id="ONK62422">
    <property type="protein sequence ID" value="ONK62422"/>
    <property type="gene ID" value="A4U43_C07F3700"/>
</dbReference>
<feature type="compositionally biased region" description="Polar residues" evidence="1">
    <location>
        <begin position="46"/>
        <end position="56"/>
    </location>
</feature>
<proteinExistence type="predicted"/>
<accession>A0A5P1E996</accession>
<dbReference type="Proteomes" id="UP000243459">
    <property type="component" value="Chromosome 7"/>
</dbReference>
<reference evidence="3" key="1">
    <citation type="journal article" date="2017" name="Nat. Commun.">
        <title>The asparagus genome sheds light on the origin and evolution of a young Y chromosome.</title>
        <authorList>
            <person name="Harkess A."/>
            <person name="Zhou J."/>
            <person name="Xu C."/>
            <person name="Bowers J.E."/>
            <person name="Van der Hulst R."/>
            <person name="Ayyampalayam S."/>
            <person name="Mercati F."/>
            <person name="Riccardi P."/>
            <person name="McKain M.R."/>
            <person name="Kakrana A."/>
            <person name="Tang H."/>
            <person name="Ray J."/>
            <person name="Groenendijk J."/>
            <person name="Arikit S."/>
            <person name="Mathioni S.M."/>
            <person name="Nakano M."/>
            <person name="Shan H."/>
            <person name="Telgmann-Rauber A."/>
            <person name="Kanno A."/>
            <person name="Yue Z."/>
            <person name="Chen H."/>
            <person name="Li W."/>
            <person name="Chen Y."/>
            <person name="Xu X."/>
            <person name="Zhang Y."/>
            <person name="Luo S."/>
            <person name="Chen H."/>
            <person name="Gao J."/>
            <person name="Mao Z."/>
            <person name="Pires J.C."/>
            <person name="Luo M."/>
            <person name="Kudrna D."/>
            <person name="Wing R.A."/>
            <person name="Meyers B.C."/>
            <person name="Yi K."/>
            <person name="Kong H."/>
            <person name="Lavrijsen P."/>
            <person name="Sunseri F."/>
            <person name="Falavigna A."/>
            <person name="Ye Y."/>
            <person name="Leebens-Mack J.H."/>
            <person name="Chen G."/>
        </authorList>
    </citation>
    <scope>NUCLEOTIDE SEQUENCE [LARGE SCALE GENOMIC DNA]</scope>
    <source>
        <strain evidence="3">cv. DH0086</strain>
    </source>
</reference>
<evidence type="ECO:0008006" key="4">
    <source>
        <dbReference type="Google" id="ProtNLM"/>
    </source>
</evidence>
<sequence>MPSLRLNQHQVLLLQQLQPVPAPLLLQGLPCRKNKRSSSSSKKPESTPQALTASSSMTSNPLLSYAAPSHDLTLAPLLLGPNPNPNPNFLDILRSGFLDSANPEGFSNLCSYGFDGGLGLSSTATTTTTTAVSETGDHDNKMMMMGHQWQLNDANNGNVGVDSARDYWSGGGGYNWQGIINSSLM</sequence>
<protein>
    <recommendedName>
        <fullName evidence="4">Dof-type domain-containing protein</fullName>
    </recommendedName>
</protein>